<evidence type="ECO:0000256" key="1">
    <source>
        <dbReference type="ARBA" id="ARBA00001936"/>
    </source>
</evidence>
<dbReference type="EC" id="3.5.1.6" evidence="10"/>
<dbReference type="SUPFAM" id="SSF53187">
    <property type="entry name" value="Zn-dependent exopeptidases"/>
    <property type="match status" value="1"/>
</dbReference>
<dbReference type="PANTHER" id="PTHR32494:SF19">
    <property type="entry name" value="ALLANTOATE DEIMINASE-RELATED"/>
    <property type="match status" value="1"/>
</dbReference>
<dbReference type="eggNOG" id="COG0624">
    <property type="taxonomic scope" value="Bacteria"/>
</dbReference>
<dbReference type="InterPro" id="IPR011650">
    <property type="entry name" value="Peptidase_M20_dimer"/>
</dbReference>
<feature type="binding site" evidence="7">
    <location>
        <position position="78"/>
    </location>
    <ligand>
        <name>Zn(2+)</name>
        <dbReference type="ChEBI" id="CHEBI:29105"/>
        <label>1</label>
    </ligand>
</feature>
<dbReference type="GO" id="GO:0046872">
    <property type="term" value="F:metal ion binding"/>
    <property type="evidence" value="ECO:0007669"/>
    <property type="project" value="UniProtKB-KW"/>
</dbReference>
<dbReference type="AlphaFoldDB" id="F4QN30"/>
<dbReference type="InterPro" id="IPR002933">
    <property type="entry name" value="Peptidase_M20"/>
</dbReference>
<feature type="binding site" evidence="8">
    <location>
        <position position="206"/>
    </location>
    <ligand>
        <name>allantoate</name>
        <dbReference type="ChEBI" id="CHEBI:17536"/>
    </ligand>
</feature>
<dbReference type="Proteomes" id="UP000006512">
    <property type="component" value="Unassembled WGS sequence"/>
</dbReference>
<proteinExistence type="inferred from homology"/>
<dbReference type="Pfam" id="PF01546">
    <property type="entry name" value="Peptidase_M20"/>
    <property type="match status" value="1"/>
</dbReference>
<feature type="domain" description="Peptidase M20 dimerisation" evidence="9">
    <location>
        <begin position="205"/>
        <end position="302"/>
    </location>
</feature>
<name>F4QN30_9CAUL</name>
<reference evidence="11" key="1">
    <citation type="submission" date="2011-03" db="EMBL/GenBank/DDBJ databases">
        <title>Draft genome sequence of Brevundimonas diminuta.</title>
        <authorList>
            <person name="Brown P.J.B."/>
            <person name="Buechlein A."/>
            <person name="Hemmerich C."/>
            <person name="Brun Y.V."/>
        </authorList>
    </citation>
    <scope>NUCLEOTIDE SEQUENCE [LARGE SCALE GENOMIC DNA]</scope>
    <source>
        <strain evidence="11">C19</strain>
    </source>
</reference>
<keyword evidence="6" id="KW-0464">Manganese</keyword>
<feature type="binding site" evidence="7">
    <location>
        <position position="89"/>
    </location>
    <ligand>
        <name>Zn(2+)</name>
        <dbReference type="ChEBI" id="CHEBI:29105"/>
        <label>1</label>
    </ligand>
</feature>
<feature type="binding site" evidence="8">
    <location>
        <position position="279"/>
    </location>
    <ligand>
        <name>allantoate</name>
        <dbReference type="ChEBI" id="CHEBI:17536"/>
    </ligand>
</feature>
<evidence type="ECO:0000256" key="7">
    <source>
        <dbReference type="PIRSR" id="PIRSR001235-1"/>
    </source>
</evidence>
<evidence type="ECO:0000259" key="9">
    <source>
        <dbReference type="Pfam" id="PF07687"/>
    </source>
</evidence>
<dbReference type="EMBL" id="GL883078">
    <property type="protein sequence ID" value="EGF91621.1"/>
    <property type="molecule type" value="Genomic_DNA"/>
</dbReference>
<protein>
    <submittedName>
        <fullName evidence="10">N-carbamoyl-L-amino acid hydrolase</fullName>
        <ecNumber evidence="10">3.5.1.6</ecNumber>
    </submittedName>
</protein>
<evidence type="ECO:0000313" key="10">
    <source>
        <dbReference type="EMBL" id="EGF91621.1"/>
    </source>
</evidence>
<dbReference type="PANTHER" id="PTHR32494">
    <property type="entry name" value="ALLANTOATE DEIMINASE-RELATED"/>
    <property type="match status" value="1"/>
</dbReference>
<evidence type="ECO:0000256" key="2">
    <source>
        <dbReference type="ARBA" id="ARBA00006153"/>
    </source>
</evidence>
<evidence type="ECO:0000256" key="3">
    <source>
        <dbReference type="ARBA" id="ARBA00011738"/>
    </source>
</evidence>
<dbReference type="SUPFAM" id="SSF55031">
    <property type="entry name" value="Bacterial exopeptidase dimerisation domain"/>
    <property type="match status" value="1"/>
</dbReference>
<comment type="cofactor">
    <cofactor evidence="7">
        <name>Zn(2+)</name>
        <dbReference type="ChEBI" id="CHEBI:29105"/>
    </cofactor>
    <text evidence="7">Binds 2 Zn(2+) ions per subunit.</text>
</comment>
<feature type="binding site" evidence="7">
    <location>
        <position position="373"/>
    </location>
    <ligand>
        <name>Zn(2+)</name>
        <dbReference type="ChEBI" id="CHEBI:29105"/>
        <label>2</label>
    </ligand>
</feature>
<comment type="similarity">
    <text evidence="2">Belongs to the peptidase M20 family.</text>
</comment>
<feature type="binding site" evidence="7">
    <location>
        <position position="181"/>
    </location>
    <ligand>
        <name>Zn(2+)</name>
        <dbReference type="ChEBI" id="CHEBI:29105"/>
        <label>1</label>
    </ligand>
</feature>
<keyword evidence="4 7" id="KW-0479">Metal-binding</keyword>
<gene>
    <name evidence="10" type="ORF">ABI_30380</name>
</gene>
<comment type="cofactor">
    <cofactor evidence="1">
        <name>Mn(2+)</name>
        <dbReference type="ChEBI" id="CHEBI:29035"/>
    </cofactor>
</comment>
<dbReference type="GO" id="GO:0016813">
    <property type="term" value="F:hydrolase activity, acting on carbon-nitrogen (but not peptide) bonds, in linear amidines"/>
    <property type="evidence" value="ECO:0007669"/>
    <property type="project" value="InterPro"/>
</dbReference>
<dbReference type="NCBIfam" id="NF006775">
    <property type="entry name" value="PRK09290.2-5"/>
    <property type="match status" value="1"/>
</dbReference>
<keyword evidence="7" id="KW-0862">Zinc</keyword>
<evidence type="ECO:0000256" key="8">
    <source>
        <dbReference type="PIRSR" id="PIRSR001235-2"/>
    </source>
</evidence>
<dbReference type="RefSeq" id="WP_006273823.1">
    <property type="nucleotide sequence ID" value="NZ_GL883078.1"/>
</dbReference>
<organism evidence="10 11">
    <name type="scientific">Asticcacaulis biprosthecium C19</name>
    <dbReference type="NCBI Taxonomy" id="715226"/>
    <lineage>
        <taxon>Bacteria</taxon>
        <taxon>Pseudomonadati</taxon>
        <taxon>Pseudomonadota</taxon>
        <taxon>Alphaproteobacteria</taxon>
        <taxon>Caulobacterales</taxon>
        <taxon>Caulobacteraceae</taxon>
        <taxon>Asticcacaulis</taxon>
    </lineage>
</organism>
<dbReference type="STRING" id="715226.ABI_30380"/>
<dbReference type="HOGENOM" id="CLU_024588_6_1_5"/>
<feature type="binding site" evidence="8">
    <location>
        <position position="266"/>
    </location>
    <ligand>
        <name>allantoate</name>
        <dbReference type="ChEBI" id="CHEBI:17536"/>
    </ligand>
</feature>
<accession>F4QN30</accession>
<dbReference type="CDD" id="cd03884">
    <property type="entry name" value="M20_bAS"/>
    <property type="match status" value="1"/>
</dbReference>
<dbReference type="PIRSF" id="PIRSF001235">
    <property type="entry name" value="Amidase_carbamoylase"/>
    <property type="match status" value="1"/>
</dbReference>
<evidence type="ECO:0000256" key="4">
    <source>
        <dbReference type="ARBA" id="ARBA00022723"/>
    </source>
</evidence>
<dbReference type="InterPro" id="IPR010158">
    <property type="entry name" value="Amidase_Cbmase"/>
</dbReference>
<feature type="binding site" evidence="7">
    <location>
        <position position="122"/>
    </location>
    <ligand>
        <name>Zn(2+)</name>
        <dbReference type="ChEBI" id="CHEBI:29105"/>
        <label>2</label>
    </ligand>
</feature>
<dbReference type="NCBIfam" id="TIGR01879">
    <property type="entry name" value="hydantase"/>
    <property type="match status" value="1"/>
</dbReference>
<dbReference type="Gene3D" id="3.30.70.360">
    <property type="match status" value="1"/>
</dbReference>
<dbReference type="Pfam" id="PF07687">
    <property type="entry name" value="M20_dimer"/>
    <property type="match status" value="1"/>
</dbReference>
<dbReference type="Gene3D" id="3.40.630.10">
    <property type="entry name" value="Zn peptidases"/>
    <property type="match status" value="1"/>
</dbReference>
<keyword evidence="11" id="KW-1185">Reference proteome</keyword>
<feature type="binding site" evidence="7">
    <location>
        <position position="89"/>
    </location>
    <ligand>
        <name>Zn(2+)</name>
        <dbReference type="ChEBI" id="CHEBI:29105"/>
        <label>2</label>
    </ligand>
</feature>
<dbReference type="InterPro" id="IPR036264">
    <property type="entry name" value="Bact_exopeptidase_dim_dom"/>
</dbReference>
<keyword evidence="5 10" id="KW-0378">Hydrolase</keyword>
<dbReference type="OrthoDB" id="9808195at2"/>
<evidence type="ECO:0000256" key="5">
    <source>
        <dbReference type="ARBA" id="ARBA00022801"/>
    </source>
</evidence>
<comment type="subunit">
    <text evidence="3">Homodimer.</text>
</comment>
<evidence type="ECO:0000256" key="6">
    <source>
        <dbReference type="ARBA" id="ARBA00023211"/>
    </source>
</evidence>
<evidence type="ECO:0000313" key="11">
    <source>
        <dbReference type="Proteomes" id="UP000006512"/>
    </source>
</evidence>
<dbReference type="GO" id="GO:0003837">
    <property type="term" value="F:beta-ureidopropionase activity"/>
    <property type="evidence" value="ECO:0007669"/>
    <property type="project" value="UniProtKB-EC"/>
</dbReference>
<sequence>MVASGQRAVERCNVLGGGAFSDSPDFLYRPYLGSGYRATLDQVAAWMEQAGMTTRIDAAGNLIGRYGEAAKSLIIASHLDSVRDAGRYDGPLGVMLGIEVVAALNGRALPFAIEVYGFGDEEGSRFPAAMLTSRAVAGALEPAALEVPGLDDALQDFGLSRVGFLDARRDPADLVGYVEAHIEQGPVLEAEGLALGAVTAIAAQLRFEITVDGIAGHAGTNSMGLRRDALTAAAEMVLAVEDVARQGPDDLVATVGRMAVGPGAPNVVPGLVVFSLDVRAGTEDVRNAAADNIRQRLSGIAVERRIGLDVQQIHDLPAVPCDPMLMDLMDQAVVATGQTPRRLVSGAGHDAMVFSPITPTAMLFIRCKDGISHNPRESVTPEDADLALRALTTFIDLLEARYA</sequence>